<feature type="region of interest" description="Disordered" evidence="1">
    <location>
        <begin position="255"/>
        <end position="279"/>
    </location>
</feature>
<feature type="domain" description="Helitron helicase-like" evidence="2">
    <location>
        <begin position="57"/>
        <end position="207"/>
    </location>
</feature>
<gene>
    <name evidence="3" type="ORF">MAR_029746</name>
</gene>
<dbReference type="Proteomes" id="UP001164746">
    <property type="component" value="Chromosome 2"/>
</dbReference>
<feature type="compositionally biased region" description="Basic and acidic residues" evidence="1">
    <location>
        <begin position="255"/>
        <end position="264"/>
    </location>
</feature>
<protein>
    <recommendedName>
        <fullName evidence="2">Helitron helicase-like domain-containing protein</fullName>
    </recommendedName>
</protein>
<dbReference type="Pfam" id="PF14214">
    <property type="entry name" value="Helitron_like_N"/>
    <property type="match status" value="1"/>
</dbReference>
<dbReference type="InterPro" id="IPR025476">
    <property type="entry name" value="Helitron_helicase-like"/>
</dbReference>
<keyword evidence="4" id="KW-1185">Reference proteome</keyword>
<feature type="compositionally biased region" description="Pro residues" evidence="1">
    <location>
        <begin position="265"/>
        <end position="275"/>
    </location>
</feature>
<evidence type="ECO:0000259" key="2">
    <source>
        <dbReference type="Pfam" id="PF14214"/>
    </source>
</evidence>
<evidence type="ECO:0000313" key="4">
    <source>
        <dbReference type="Proteomes" id="UP001164746"/>
    </source>
</evidence>
<sequence>MYLCQSLQQNIYSLYLFHVFYHMELGTFVSTGQELVFHWQIGRNIYFGFLMAGDPHITVSELKEKLERGDNYICKKILYFSDTLRGTNQYWARRYKEVVALQQFNINNGDGLPSFFTTGSCAEFHFKPLKRLLAMYFKHTVGRDIDLSISSNMFNVLQENTHIVAKYFDLRTLSYFKNVMGPVFGVDCFWYRQEFAKSRGMVHWHGLCWRKDIEPHSLMHKCIEDGLNDAECAEALESWAKYEFGLSAEHPAGCDEAGKPRKDLWPPPEGTAPAPPEEKNPLVKLLMDVCDSQYSILEDYLLLSNRFNIHRCSDYCLRFNKHNKTEKECRMEFGSQSNPGKPLRSVPDLVKDRNGCFRLELLRDHPLLVQHSRLHTQGRRANGDISLILSKSSPENPSVSEIVALEKYTTGYSCKGNKASKAMFELFYEMIDSSSSHSTAKSFCTKYIKNTVKRDVSAVEASSELSRLPLYRCSCSFQSVSLSGFSVLEQDGSVVTKNTALDNYLNRDLDDICSYFTFISRNGKVAVFSCATQASWPLTEEYCQTQLLIHWPSWRKPSDINPQNTSWVEIMSDFFTDRRLSKFCKG</sequence>
<dbReference type="EMBL" id="CP111013">
    <property type="protein sequence ID" value="WAQ97056.1"/>
    <property type="molecule type" value="Genomic_DNA"/>
</dbReference>
<evidence type="ECO:0000256" key="1">
    <source>
        <dbReference type="SAM" id="MobiDB-lite"/>
    </source>
</evidence>
<accession>A0ABY7DKC5</accession>
<reference evidence="3" key="1">
    <citation type="submission" date="2022-11" db="EMBL/GenBank/DDBJ databases">
        <title>Centuries of genome instability and evolution in soft-shell clam transmissible cancer (bioRxiv).</title>
        <authorList>
            <person name="Hart S.F.M."/>
            <person name="Yonemitsu M.A."/>
            <person name="Giersch R.M."/>
            <person name="Beal B.F."/>
            <person name="Arriagada G."/>
            <person name="Davis B.W."/>
            <person name="Ostrander E.A."/>
            <person name="Goff S.P."/>
            <person name="Metzger M.J."/>
        </authorList>
    </citation>
    <scope>NUCLEOTIDE SEQUENCE</scope>
    <source>
        <strain evidence="3">MELC-2E11</strain>
        <tissue evidence="3">Siphon/mantle</tissue>
    </source>
</reference>
<name>A0ABY7DKC5_MYAAR</name>
<organism evidence="3 4">
    <name type="scientific">Mya arenaria</name>
    <name type="common">Soft-shell clam</name>
    <dbReference type="NCBI Taxonomy" id="6604"/>
    <lineage>
        <taxon>Eukaryota</taxon>
        <taxon>Metazoa</taxon>
        <taxon>Spiralia</taxon>
        <taxon>Lophotrochozoa</taxon>
        <taxon>Mollusca</taxon>
        <taxon>Bivalvia</taxon>
        <taxon>Autobranchia</taxon>
        <taxon>Heteroconchia</taxon>
        <taxon>Euheterodonta</taxon>
        <taxon>Imparidentia</taxon>
        <taxon>Neoheterodontei</taxon>
        <taxon>Myida</taxon>
        <taxon>Myoidea</taxon>
        <taxon>Myidae</taxon>
        <taxon>Mya</taxon>
    </lineage>
</organism>
<proteinExistence type="predicted"/>
<evidence type="ECO:0000313" key="3">
    <source>
        <dbReference type="EMBL" id="WAQ97056.1"/>
    </source>
</evidence>